<evidence type="ECO:0000313" key="3">
    <source>
        <dbReference type="Proteomes" id="UP000032266"/>
    </source>
</evidence>
<dbReference type="STRING" id="1445510.YC6258_05913"/>
<dbReference type="HOGENOM" id="CLU_331706_0_0_6"/>
<dbReference type="Proteomes" id="UP000032266">
    <property type="component" value="Chromosome"/>
</dbReference>
<feature type="compositionally biased region" description="Acidic residues" evidence="1">
    <location>
        <begin position="853"/>
        <end position="863"/>
    </location>
</feature>
<dbReference type="KEGG" id="gsn:YC6258_05913"/>
<protein>
    <submittedName>
        <fullName evidence="2">Uncharacterized protein</fullName>
    </submittedName>
</protein>
<dbReference type="RefSeq" id="WP_044619553.1">
    <property type="nucleotide sequence ID" value="NZ_CP007142.1"/>
</dbReference>
<proteinExistence type="predicted"/>
<evidence type="ECO:0000256" key="1">
    <source>
        <dbReference type="SAM" id="MobiDB-lite"/>
    </source>
</evidence>
<organism evidence="2 3">
    <name type="scientific">Gynuella sunshinyii YC6258</name>
    <dbReference type="NCBI Taxonomy" id="1445510"/>
    <lineage>
        <taxon>Bacteria</taxon>
        <taxon>Pseudomonadati</taxon>
        <taxon>Pseudomonadota</taxon>
        <taxon>Gammaproteobacteria</taxon>
        <taxon>Oceanospirillales</taxon>
        <taxon>Saccharospirillaceae</taxon>
        <taxon>Gynuella</taxon>
    </lineage>
</organism>
<sequence>MQEKQKLADLLQDLQVEIDRCIYRPAYVPSLAHGDTEEQRLFSYQLRCKQAADAYQQAWDKALDYLNNQSLHDQIEQWHNIQNDADEQEQLATVQWVDEASDFLDRDRSALRYTESIPQCTWQPPKDLIENLCEPYTALIYEAFSGLLTQMSVCYRSPELNADGEKMNPEETDLLDDVLMPALSFAVNQEWLNTLMEEIEKCGHQDQSEFLVAAVDEITRDNFKPSPPPSILGAVAGQSYNTVKSTFLRGPGAPALAEAIIDLAGQLVKVRYSLNVKVQTQLSIRLYSLHMVTMLRISRQTLVQTSRSAELNRMGRFIYRTLAGKNPVQFRRLMSAEQLSERVYGGSTWGDPSSRLVRFEGYLKTAAFFIDSVIGIVAFMQEMNEKDWDDPSPEAFRSAAYKLATSAETQLTRASGLLTVPSMLRFWTQKLGATEGAMARFLGREIGVGVQMASGIAFGRQGYRLGRWLTGATAGKLATTAGLAAVWANRLCVASSCIALIKNIADVNHSAGLGDEGEIMLNVAKMVANGATVLGFAAPLIGLNAIPGLGNALFIGGVVLSLAIEAWQIYWRNWGRAQWYSNTYVVFDDQWEGFTDSTHAQEYRKQSLGASPKLAGLIKQIEDQRSNTAVDVFRYVSIAYVNSQTAGARAAASILNLPHPKKIEQDSGDVAWNELSWCGLPALMMHQLPVTPEQMDKKLIYIDLNKEECLWLYCFDRDIPQVDWNDYKNNRTTLPADLDRDDFKDNTLKPALKRLLLACYNRASAAPDSPFARLIWQPLVNGGKFPRPYMRLQLAEATENAPFELLEIQMDAGKETGRYVANSHFHKMLKLWESRSALIPKTSSRYPQPPSPDADELQQEDKP</sequence>
<keyword evidence="3" id="KW-1185">Reference proteome</keyword>
<reference evidence="2 3" key="1">
    <citation type="submission" date="2014-01" db="EMBL/GenBank/DDBJ databases">
        <title>Full genme sequencing of cellulolytic bacterium Gynuella sunshinyii YC6258T gen. nov., sp. nov.</title>
        <authorList>
            <person name="Khan H."/>
            <person name="Chung E.J."/>
            <person name="Chung Y.R."/>
        </authorList>
    </citation>
    <scope>NUCLEOTIDE SEQUENCE [LARGE SCALE GENOMIC DNA]</scope>
    <source>
        <strain evidence="2 3">YC6258</strain>
    </source>
</reference>
<feature type="region of interest" description="Disordered" evidence="1">
    <location>
        <begin position="840"/>
        <end position="863"/>
    </location>
</feature>
<dbReference type="AlphaFoldDB" id="A0A0C5VTC8"/>
<dbReference type="OrthoDB" id="6201468at2"/>
<name>A0A0C5VTC8_9GAMM</name>
<accession>A0A0C5VTC8</accession>
<gene>
    <name evidence="2" type="ORF">YC6258_05913</name>
</gene>
<dbReference type="EMBL" id="CP007142">
    <property type="protein sequence ID" value="AJQ97937.1"/>
    <property type="molecule type" value="Genomic_DNA"/>
</dbReference>
<evidence type="ECO:0000313" key="2">
    <source>
        <dbReference type="EMBL" id="AJQ97937.1"/>
    </source>
</evidence>